<evidence type="ECO:0000313" key="2">
    <source>
        <dbReference type="Proteomes" id="UP001432322"/>
    </source>
</evidence>
<sequence length="85" mass="9609">FVLNGQIYMSCVDFENEASSLYSIDTKTFTIKHVPYFYSVQPHNDPTLIHKTTAYAYSPRGMVMSSVEADGFHWTTLQTTGPEPP</sequence>
<protein>
    <submittedName>
        <fullName evidence="1">Uncharacterized protein</fullName>
    </submittedName>
</protein>
<proteinExistence type="predicted"/>
<dbReference type="AlphaFoldDB" id="A0AAV5V0K6"/>
<organism evidence="1 2">
    <name type="scientific">Pristionchus fissidentatus</name>
    <dbReference type="NCBI Taxonomy" id="1538716"/>
    <lineage>
        <taxon>Eukaryota</taxon>
        <taxon>Metazoa</taxon>
        <taxon>Ecdysozoa</taxon>
        <taxon>Nematoda</taxon>
        <taxon>Chromadorea</taxon>
        <taxon>Rhabditida</taxon>
        <taxon>Rhabditina</taxon>
        <taxon>Diplogasteromorpha</taxon>
        <taxon>Diplogasteroidea</taxon>
        <taxon>Neodiplogasteridae</taxon>
        <taxon>Pristionchus</taxon>
    </lineage>
</organism>
<feature type="non-terminal residue" evidence="1">
    <location>
        <position position="1"/>
    </location>
</feature>
<reference evidence="1" key="1">
    <citation type="submission" date="2023-10" db="EMBL/GenBank/DDBJ databases">
        <title>Genome assembly of Pristionchus species.</title>
        <authorList>
            <person name="Yoshida K."/>
            <person name="Sommer R.J."/>
        </authorList>
    </citation>
    <scope>NUCLEOTIDE SEQUENCE</scope>
    <source>
        <strain evidence="1">RS5133</strain>
    </source>
</reference>
<accession>A0AAV5V0K6</accession>
<comment type="caution">
    <text evidence="1">The sequence shown here is derived from an EMBL/GenBank/DDBJ whole genome shotgun (WGS) entry which is preliminary data.</text>
</comment>
<dbReference type="EMBL" id="BTSY01000001">
    <property type="protein sequence ID" value="GMT11995.1"/>
    <property type="molecule type" value="Genomic_DNA"/>
</dbReference>
<dbReference type="Proteomes" id="UP001432322">
    <property type="component" value="Unassembled WGS sequence"/>
</dbReference>
<gene>
    <name evidence="1" type="ORF">PFISCL1PPCAC_3292</name>
</gene>
<name>A0AAV5V0K6_9BILA</name>
<evidence type="ECO:0000313" key="1">
    <source>
        <dbReference type="EMBL" id="GMT11995.1"/>
    </source>
</evidence>
<feature type="non-terminal residue" evidence="1">
    <location>
        <position position="85"/>
    </location>
</feature>
<keyword evidence="2" id="KW-1185">Reference proteome</keyword>